<comment type="caution">
    <text evidence="2">The sequence shown here is derived from an EMBL/GenBank/DDBJ whole genome shotgun (WGS) entry which is preliminary data.</text>
</comment>
<evidence type="ECO:0000256" key="1">
    <source>
        <dbReference type="SAM" id="SignalP"/>
    </source>
</evidence>
<keyword evidence="1" id="KW-0732">Signal</keyword>
<dbReference type="RefSeq" id="WP_277579690.1">
    <property type="nucleotide sequence ID" value="NZ_JANRMI010000007.1"/>
</dbReference>
<keyword evidence="3" id="KW-1185">Reference proteome</keyword>
<sequence>MRPALFAAPIFSILIFSLTAKAQPLAITDLLKKTDMVAVCKTDNENLDLIKFYVHKTNPMIVAQLKNDNQDNFYSLTLEESKDLITLTTDKEILAIDFDLWFKTPDSKFTAHFDKETIYNPERKHFFSTLHFENGTTIDLACKRVE</sequence>
<dbReference type="EMBL" id="JANRMI010000007">
    <property type="protein sequence ID" value="MDG0818214.1"/>
    <property type="molecule type" value="Genomic_DNA"/>
</dbReference>
<evidence type="ECO:0000313" key="3">
    <source>
        <dbReference type="Proteomes" id="UP001152321"/>
    </source>
</evidence>
<name>A0ABT6DNK4_9BACT</name>
<proteinExistence type="predicted"/>
<gene>
    <name evidence="2" type="ORF">NWE73_17660</name>
</gene>
<accession>A0ABT6DNK4</accession>
<reference evidence="2" key="1">
    <citation type="submission" date="2022-08" db="EMBL/GenBank/DDBJ databases">
        <title>Novel Bdellovibrio Species Isolated from Svalbard: Designation Bdellovibrio svalbardensis.</title>
        <authorList>
            <person name="Mitchell R.J."/>
            <person name="Choi S.Y."/>
        </authorList>
    </citation>
    <scope>NUCLEOTIDE SEQUENCE</scope>
    <source>
        <strain evidence="2">PAP01</strain>
    </source>
</reference>
<feature type="chain" id="PRO_5047058288" evidence="1">
    <location>
        <begin position="23"/>
        <end position="146"/>
    </location>
</feature>
<dbReference type="Proteomes" id="UP001152321">
    <property type="component" value="Unassembled WGS sequence"/>
</dbReference>
<feature type="signal peptide" evidence="1">
    <location>
        <begin position="1"/>
        <end position="22"/>
    </location>
</feature>
<evidence type="ECO:0000313" key="2">
    <source>
        <dbReference type="EMBL" id="MDG0818214.1"/>
    </source>
</evidence>
<organism evidence="2 3">
    <name type="scientific">Bdellovibrio svalbardensis</name>
    <dbReference type="NCBI Taxonomy" id="2972972"/>
    <lineage>
        <taxon>Bacteria</taxon>
        <taxon>Pseudomonadati</taxon>
        <taxon>Bdellovibrionota</taxon>
        <taxon>Bdellovibrionia</taxon>
        <taxon>Bdellovibrionales</taxon>
        <taxon>Pseudobdellovibrionaceae</taxon>
        <taxon>Bdellovibrio</taxon>
    </lineage>
</organism>
<protein>
    <submittedName>
        <fullName evidence="2">Uncharacterized protein</fullName>
    </submittedName>
</protein>